<organism evidence="2 3">
    <name type="scientific">Paractinoplanes rishiriensis</name>
    <dbReference type="NCBI Taxonomy" id="1050105"/>
    <lineage>
        <taxon>Bacteria</taxon>
        <taxon>Bacillati</taxon>
        <taxon>Actinomycetota</taxon>
        <taxon>Actinomycetes</taxon>
        <taxon>Micromonosporales</taxon>
        <taxon>Micromonosporaceae</taxon>
        <taxon>Paractinoplanes</taxon>
    </lineage>
</organism>
<sequence>MTILQEPRRLQRIATTYSQRARLDAWRTRGARPAPVSFGLRLRGPVSHELLEQVLTALAARHTAMRTAFAPDAVCLPPGEVRWDLRRFRPGERPAAYDWLHEPFDLTAPPLFRGVHLRSGEVSEIGLAVDHIVMDGGSVRVFLLDFQRIYRWAVGVTAAIGEGASDMGEFARAERDWCRERGAESVRFWSGRWRDFGPFPPLRMDPPAGAGAGAGVWRDTVAVHGHGLNVGRVTTPVLTAAAALAAIRDVTGATEAGVILPSARRFLPGLDQTIGYLTNRVLLRLDTPAGQPFEDLVRAVRAYTISALEQTMMPFELLTAELAPGSDPRRPGHPYLHLNVMRPPAAPSLPGLEVACFEPPRHDADAHLSGMHVDLADTAGPVLSATYANAVFDPAFVARLMERMSGYLQGTTG</sequence>
<dbReference type="GO" id="GO:0009239">
    <property type="term" value="P:enterobactin biosynthetic process"/>
    <property type="evidence" value="ECO:0007669"/>
    <property type="project" value="TreeGrafter"/>
</dbReference>
<dbReference type="PANTHER" id="PTHR45527">
    <property type="entry name" value="NONRIBOSOMAL PEPTIDE SYNTHETASE"/>
    <property type="match status" value="1"/>
</dbReference>
<dbReference type="GO" id="GO:0005829">
    <property type="term" value="C:cytosol"/>
    <property type="evidence" value="ECO:0007669"/>
    <property type="project" value="TreeGrafter"/>
</dbReference>
<dbReference type="GO" id="GO:0009366">
    <property type="term" value="C:enterobactin synthetase complex"/>
    <property type="evidence" value="ECO:0007669"/>
    <property type="project" value="TreeGrafter"/>
</dbReference>
<dbReference type="SUPFAM" id="SSF52777">
    <property type="entry name" value="CoA-dependent acyltransferases"/>
    <property type="match status" value="2"/>
</dbReference>
<dbReference type="InterPro" id="IPR023213">
    <property type="entry name" value="CAT-like_dom_sf"/>
</dbReference>
<proteinExistence type="predicted"/>
<dbReference type="GO" id="GO:0008610">
    <property type="term" value="P:lipid biosynthetic process"/>
    <property type="evidence" value="ECO:0007669"/>
    <property type="project" value="UniProtKB-ARBA"/>
</dbReference>
<comment type="caution">
    <text evidence="2">The sequence shown here is derived from an EMBL/GenBank/DDBJ whole genome shotgun (WGS) entry which is preliminary data.</text>
</comment>
<evidence type="ECO:0000313" key="3">
    <source>
        <dbReference type="Proteomes" id="UP000636960"/>
    </source>
</evidence>
<dbReference type="InterPro" id="IPR001242">
    <property type="entry name" value="Condensation_dom"/>
</dbReference>
<dbReference type="Proteomes" id="UP000636960">
    <property type="component" value="Unassembled WGS sequence"/>
</dbReference>
<dbReference type="GO" id="GO:0031177">
    <property type="term" value="F:phosphopantetheine binding"/>
    <property type="evidence" value="ECO:0007669"/>
    <property type="project" value="TreeGrafter"/>
</dbReference>
<dbReference type="AlphaFoldDB" id="A0A919JVB9"/>
<keyword evidence="3" id="KW-1185">Reference proteome</keyword>
<dbReference type="Gene3D" id="3.30.559.30">
    <property type="entry name" value="Nonribosomal peptide synthetase, condensation domain"/>
    <property type="match status" value="1"/>
</dbReference>
<accession>A0A919JVB9</accession>
<gene>
    <name evidence="2" type="ORF">Ari01nite_17500</name>
</gene>
<dbReference type="EMBL" id="BOMV01000012">
    <property type="protein sequence ID" value="GIE94285.1"/>
    <property type="molecule type" value="Genomic_DNA"/>
</dbReference>
<dbReference type="PANTHER" id="PTHR45527:SF1">
    <property type="entry name" value="FATTY ACID SYNTHASE"/>
    <property type="match status" value="1"/>
</dbReference>
<evidence type="ECO:0000259" key="1">
    <source>
        <dbReference type="Pfam" id="PF00668"/>
    </source>
</evidence>
<dbReference type="Pfam" id="PF00668">
    <property type="entry name" value="Condensation"/>
    <property type="match status" value="1"/>
</dbReference>
<dbReference type="Gene3D" id="3.30.559.10">
    <property type="entry name" value="Chloramphenicol acetyltransferase-like domain"/>
    <property type="match status" value="1"/>
</dbReference>
<dbReference type="GO" id="GO:0043041">
    <property type="term" value="P:amino acid activation for nonribosomal peptide biosynthetic process"/>
    <property type="evidence" value="ECO:0007669"/>
    <property type="project" value="TreeGrafter"/>
</dbReference>
<reference evidence="2" key="1">
    <citation type="submission" date="2021-01" db="EMBL/GenBank/DDBJ databases">
        <title>Whole genome shotgun sequence of Actinoplanes rishiriensis NBRC 108556.</title>
        <authorList>
            <person name="Komaki H."/>
            <person name="Tamura T."/>
        </authorList>
    </citation>
    <scope>NUCLEOTIDE SEQUENCE</scope>
    <source>
        <strain evidence="2">NBRC 108556</strain>
    </source>
</reference>
<dbReference type="RefSeq" id="WP_203780601.1">
    <property type="nucleotide sequence ID" value="NZ_BOMV01000012.1"/>
</dbReference>
<feature type="domain" description="Condensation" evidence="1">
    <location>
        <begin position="38"/>
        <end position="405"/>
    </location>
</feature>
<evidence type="ECO:0000313" key="2">
    <source>
        <dbReference type="EMBL" id="GIE94285.1"/>
    </source>
</evidence>
<name>A0A919JVB9_9ACTN</name>
<dbReference type="GO" id="GO:0047527">
    <property type="term" value="F:2,3-dihydroxybenzoate-serine ligase activity"/>
    <property type="evidence" value="ECO:0007669"/>
    <property type="project" value="TreeGrafter"/>
</dbReference>
<protein>
    <recommendedName>
        <fullName evidence="1">Condensation domain-containing protein</fullName>
    </recommendedName>
</protein>